<keyword evidence="4" id="KW-1185">Reference proteome</keyword>
<dbReference type="Pfam" id="PF03109">
    <property type="entry name" value="ABC1"/>
    <property type="match status" value="2"/>
</dbReference>
<dbReference type="GO" id="GO:0005524">
    <property type="term" value="F:ATP binding"/>
    <property type="evidence" value="ECO:0007669"/>
    <property type="project" value="InterPro"/>
</dbReference>
<dbReference type="SUPFAM" id="SSF56112">
    <property type="entry name" value="Protein kinase-like (PK-like)"/>
    <property type="match status" value="1"/>
</dbReference>
<dbReference type="STRING" id="436017.A4RT58"/>
<reference evidence="3 4" key="1">
    <citation type="journal article" date="2007" name="Proc. Natl. Acad. Sci. U.S.A.">
        <title>The tiny eukaryote Ostreococcus provides genomic insights into the paradox of plankton speciation.</title>
        <authorList>
            <person name="Palenik B."/>
            <person name="Grimwood J."/>
            <person name="Aerts A."/>
            <person name="Rouze P."/>
            <person name="Salamov A."/>
            <person name="Putnam N."/>
            <person name="Dupont C."/>
            <person name="Jorgensen R."/>
            <person name="Derelle E."/>
            <person name="Rombauts S."/>
            <person name="Zhou K."/>
            <person name="Otillar R."/>
            <person name="Merchant S.S."/>
            <person name="Podell S."/>
            <person name="Gaasterland T."/>
            <person name="Napoli C."/>
            <person name="Gendler K."/>
            <person name="Manuell A."/>
            <person name="Tai V."/>
            <person name="Vallon O."/>
            <person name="Piganeau G."/>
            <person name="Jancek S."/>
            <person name="Heijde M."/>
            <person name="Jabbari K."/>
            <person name="Bowler C."/>
            <person name="Lohr M."/>
            <person name="Robbens S."/>
            <person name="Werner G."/>
            <person name="Dubchak I."/>
            <person name="Pazour G.J."/>
            <person name="Ren Q."/>
            <person name="Paulsen I."/>
            <person name="Delwiche C."/>
            <person name="Schmutz J."/>
            <person name="Rokhsar D."/>
            <person name="Van de Peer Y."/>
            <person name="Moreau H."/>
            <person name="Grigoriev I.V."/>
        </authorList>
    </citation>
    <scope>NUCLEOTIDE SEQUENCE [LARGE SCALE GENOMIC DNA]</scope>
    <source>
        <strain evidence="3 4">CCE9901</strain>
    </source>
</reference>
<evidence type="ECO:0000313" key="4">
    <source>
        <dbReference type="Proteomes" id="UP000001568"/>
    </source>
</evidence>
<gene>
    <name evidence="3" type="ORF">OSTLU_36156</name>
</gene>
<dbReference type="HOGENOM" id="CLU_006533_6_1_1"/>
<dbReference type="GeneID" id="5000252"/>
<dbReference type="GO" id="GO:0004672">
    <property type="term" value="F:protein kinase activity"/>
    <property type="evidence" value="ECO:0007669"/>
    <property type="project" value="InterPro"/>
</dbReference>
<dbReference type="eggNOG" id="KOG1236">
    <property type="taxonomic scope" value="Eukaryota"/>
</dbReference>
<dbReference type="Proteomes" id="UP000001568">
    <property type="component" value="Chromosome 2"/>
</dbReference>
<evidence type="ECO:0000259" key="2">
    <source>
        <dbReference type="PROSITE" id="PS50011"/>
    </source>
</evidence>
<dbReference type="OrthoDB" id="1290869at2759"/>
<dbReference type="InterPro" id="IPR052402">
    <property type="entry name" value="ADCK_kinase"/>
</dbReference>
<evidence type="ECO:0000256" key="1">
    <source>
        <dbReference type="SAM" id="SignalP"/>
    </source>
</evidence>
<organism evidence="3 4">
    <name type="scientific">Ostreococcus lucimarinus (strain CCE9901)</name>
    <dbReference type="NCBI Taxonomy" id="436017"/>
    <lineage>
        <taxon>Eukaryota</taxon>
        <taxon>Viridiplantae</taxon>
        <taxon>Chlorophyta</taxon>
        <taxon>Mamiellophyceae</taxon>
        <taxon>Mamiellales</taxon>
        <taxon>Bathycoccaceae</taxon>
        <taxon>Ostreococcus</taxon>
    </lineage>
</organism>
<feature type="chain" id="PRO_5002671945" description="Protein kinase domain-containing protein" evidence="1">
    <location>
        <begin position="19"/>
        <end position="426"/>
    </location>
</feature>
<dbReference type="PROSITE" id="PS50011">
    <property type="entry name" value="PROTEIN_KINASE_DOM"/>
    <property type="match status" value="1"/>
</dbReference>
<dbReference type="KEGG" id="olu:OSTLU_36156"/>
<protein>
    <recommendedName>
        <fullName evidence="2">Protein kinase domain-containing protein</fullName>
    </recommendedName>
</protein>
<dbReference type="InterPro" id="IPR000719">
    <property type="entry name" value="Prot_kinase_dom"/>
</dbReference>
<dbReference type="PANTHER" id="PTHR45890">
    <property type="entry name" value="AARF DOMAIN CONTAINING KINASE 2 (PREDICTED)"/>
    <property type="match status" value="1"/>
</dbReference>
<dbReference type="Gene3D" id="1.10.510.10">
    <property type="entry name" value="Transferase(Phosphotransferase) domain 1"/>
    <property type="match status" value="1"/>
</dbReference>
<dbReference type="InterPro" id="IPR004147">
    <property type="entry name" value="ABC1_dom"/>
</dbReference>
<dbReference type="Gramene" id="ABO94426">
    <property type="protein sequence ID" value="ABO94426"/>
    <property type="gene ID" value="OSTLU_36156"/>
</dbReference>
<dbReference type="PANTHER" id="PTHR45890:SF9">
    <property type="entry name" value="PROTEIN KINASE DOMAIN-CONTAINING PROTEIN"/>
    <property type="match status" value="1"/>
</dbReference>
<dbReference type="EMBL" id="CP000582">
    <property type="protein sequence ID" value="ABO94426.1"/>
    <property type="molecule type" value="Genomic_DNA"/>
</dbReference>
<dbReference type="AlphaFoldDB" id="A4RT58"/>
<feature type="signal peptide" evidence="1">
    <location>
        <begin position="1"/>
        <end position="18"/>
    </location>
</feature>
<dbReference type="RefSeq" id="XP_001416134.1">
    <property type="nucleotide sequence ID" value="XM_001416097.1"/>
</dbReference>
<sequence>MRKRAWATMHSAIALCGAAFIKWAQWASTREDVFPKDLCHQLEQLHDDAPQHSYGQTLRILANEFGFDPRLVFAQFPRKPMASGSVAQVYKARLRKEVAAVCSALAQPRKLDLNEDGTMDVAVKVRHPNVAKRIFLDFQILRAIAGIADALPALKGMQLKNTLGQFSHTMTAQTDLRNEADHLLKFTHNMKSEVQIRAPRPVPGFVTEAVLVETFVKGDGLGSAIKHKTSRNSELCSLGVHAYLLMLLRDNFIHQDLHPGNILYSVENGQSSVDSETAGIVKLELIDFGIADELPKAVRNKFLGFLCFLLRGEGEKAADVALTWDAKQTCTDRVALRRDMARLVSSQGDVYTQRVDLDGLLKEIMQLFRKHGVSIDGIYASLVVSLCVLVGFATSLDPEINLFEVAAPSVMAFALTGDVVGRLFKG</sequence>
<name>A4RT58_OSTLU</name>
<keyword evidence="1" id="KW-0732">Signal</keyword>
<proteinExistence type="predicted"/>
<evidence type="ECO:0000313" key="3">
    <source>
        <dbReference type="EMBL" id="ABO94426.1"/>
    </source>
</evidence>
<feature type="domain" description="Protein kinase" evidence="2">
    <location>
        <begin position="75"/>
        <end position="426"/>
    </location>
</feature>
<dbReference type="InterPro" id="IPR011009">
    <property type="entry name" value="Kinase-like_dom_sf"/>
</dbReference>
<accession>A4RT58</accession>